<feature type="transmembrane region" description="Helical" evidence="1">
    <location>
        <begin position="271"/>
        <end position="290"/>
    </location>
</feature>
<keyword evidence="1" id="KW-0472">Membrane</keyword>
<evidence type="ECO:0000313" key="3">
    <source>
        <dbReference type="EMBL" id="MCU4975357.1"/>
    </source>
</evidence>
<dbReference type="PANTHER" id="PTHR48090:SF6">
    <property type="entry name" value="SLR5056 PROTEIN"/>
    <property type="match status" value="1"/>
</dbReference>
<dbReference type="PANTHER" id="PTHR48090">
    <property type="entry name" value="UNDECAPRENYL-PHOSPHATE 4-DEOXY-4-FORMAMIDO-L-ARABINOSE TRANSFERASE-RELATED"/>
    <property type="match status" value="1"/>
</dbReference>
<dbReference type="RefSeq" id="WP_338009095.1">
    <property type="nucleotide sequence ID" value="NZ_JAOPKB010000018.1"/>
</dbReference>
<dbReference type="Gene3D" id="3.90.550.10">
    <property type="entry name" value="Spore Coat Polysaccharide Biosynthesis Protein SpsA, Chain A"/>
    <property type="match status" value="1"/>
</dbReference>
<keyword evidence="1" id="KW-1133">Transmembrane helix</keyword>
<evidence type="ECO:0000313" key="4">
    <source>
        <dbReference type="Proteomes" id="UP001320972"/>
    </source>
</evidence>
<feature type="domain" description="Glycosyltransferase 2-like" evidence="2">
    <location>
        <begin position="9"/>
        <end position="61"/>
    </location>
</feature>
<name>A0ABT2QKE0_9EURY</name>
<accession>A0ABT2QKE0</accession>
<dbReference type="SUPFAM" id="SSF53448">
    <property type="entry name" value="Nucleotide-diphospho-sugar transferases"/>
    <property type="match status" value="1"/>
</dbReference>
<organism evidence="3 4">
    <name type="scientific">Natronoglomus mannanivorans</name>
    <dbReference type="NCBI Taxonomy" id="2979990"/>
    <lineage>
        <taxon>Archaea</taxon>
        <taxon>Methanobacteriati</taxon>
        <taxon>Methanobacteriota</taxon>
        <taxon>Stenosarchaea group</taxon>
        <taxon>Halobacteria</taxon>
        <taxon>Halobacteriales</taxon>
        <taxon>Natrialbaceae</taxon>
        <taxon>Natronoglomus</taxon>
    </lineage>
</organism>
<comment type="caution">
    <text evidence="3">The sequence shown here is derived from an EMBL/GenBank/DDBJ whole genome shotgun (WGS) entry which is preliminary data.</text>
</comment>
<dbReference type="InterPro" id="IPR001173">
    <property type="entry name" value="Glyco_trans_2-like"/>
</dbReference>
<dbReference type="InterPro" id="IPR050256">
    <property type="entry name" value="Glycosyltransferase_2"/>
</dbReference>
<evidence type="ECO:0000256" key="1">
    <source>
        <dbReference type="SAM" id="Phobius"/>
    </source>
</evidence>
<dbReference type="InterPro" id="IPR029044">
    <property type="entry name" value="Nucleotide-diphossugar_trans"/>
</dbReference>
<dbReference type="CDD" id="cd04179">
    <property type="entry name" value="DPM_DPG-synthase_like"/>
    <property type="match status" value="1"/>
</dbReference>
<proteinExistence type="predicted"/>
<protein>
    <submittedName>
        <fullName evidence="3">Glycosyltransferase family 2 protein</fullName>
    </submittedName>
</protein>
<sequence length="344" mass="38277">MYKDHTIAVVIPAYNEVDFVYDVIRAQPEFVDRIYVIDDRSTDDTWSEIQNAAEDDKALTVRNGTLYASSVHSTMQVADASTSTRVVPIRHRENRGAGGAIKTGYRHAHADNIDVTVTVDGDGQMDPALMRKLLDPIVDGRVDYTKGNRLVGYSRQSMPLVRFVGNNILTYLTRIASGYWAVTDPQNGYTAISHRALDAIDIDDMYEYYGYCNDLLVKLNVAEMRVGDVVMNPIYGEEKSTIRYKTYIPRVSKMLLSTFLQRLRIQYVEPAHPIGLGFLVGSIAVALGVIGGIQSTLEQKDRTSELGSGRLLSGITFVLGVLLWLVVLVFDRQSNSGNVVVINE</sequence>
<feature type="transmembrane region" description="Helical" evidence="1">
    <location>
        <begin position="311"/>
        <end position="330"/>
    </location>
</feature>
<feature type="domain" description="Glycosyltransferase 2-like" evidence="2">
    <location>
        <begin position="81"/>
        <end position="198"/>
    </location>
</feature>
<gene>
    <name evidence="3" type="ORF">OB955_21890</name>
</gene>
<dbReference type="Pfam" id="PF00535">
    <property type="entry name" value="Glycos_transf_2"/>
    <property type="match status" value="2"/>
</dbReference>
<reference evidence="3 4" key="1">
    <citation type="submission" date="2022-09" db="EMBL/GenBank/DDBJ databases">
        <title>Enrichment on poylsaccharides allowed isolation of novel metabolic and taxonomic groups of Haloarchaea.</title>
        <authorList>
            <person name="Sorokin D.Y."/>
            <person name="Elcheninov A.G."/>
            <person name="Khizhniak T.V."/>
            <person name="Kolganova T.V."/>
            <person name="Kublanov I.V."/>
        </authorList>
    </citation>
    <scope>NUCLEOTIDE SEQUENCE [LARGE SCALE GENOMIC DNA]</scope>
    <source>
        <strain evidence="3 4">AArc-m2/3/4</strain>
    </source>
</reference>
<keyword evidence="4" id="KW-1185">Reference proteome</keyword>
<dbReference type="EMBL" id="JAOPKB010000018">
    <property type="protein sequence ID" value="MCU4975357.1"/>
    <property type="molecule type" value="Genomic_DNA"/>
</dbReference>
<keyword evidence="1" id="KW-0812">Transmembrane</keyword>
<dbReference type="Proteomes" id="UP001320972">
    <property type="component" value="Unassembled WGS sequence"/>
</dbReference>
<evidence type="ECO:0000259" key="2">
    <source>
        <dbReference type="Pfam" id="PF00535"/>
    </source>
</evidence>